<comment type="caution">
    <text evidence="1">The sequence shown here is derived from an EMBL/GenBank/DDBJ whole genome shotgun (WGS) entry which is preliminary data.</text>
</comment>
<accession>A0A9W8CPF1</accession>
<dbReference type="Gene3D" id="3.10.129.10">
    <property type="entry name" value="Hotdog Thioesterase"/>
    <property type="match status" value="1"/>
</dbReference>
<dbReference type="AlphaFoldDB" id="A0A9W8CPF1"/>
<name>A0A9W8CPF1_9FUNG</name>
<evidence type="ECO:0008006" key="3">
    <source>
        <dbReference type="Google" id="ProtNLM"/>
    </source>
</evidence>
<dbReference type="Proteomes" id="UP001149813">
    <property type="component" value="Unassembled WGS sequence"/>
</dbReference>
<evidence type="ECO:0000313" key="2">
    <source>
        <dbReference type="Proteomes" id="UP001149813"/>
    </source>
</evidence>
<evidence type="ECO:0000313" key="1">
    <source>
        <dbReference type="EMBL" id="KAJ1719456.1"/>
    </source>
</evidence>
<gene>
    <name evidence="1" type="ORF">LPJ53_005792</name>
</gene>
<dbReference type="OrthoDB" id="506431at2759"/>
<sequence length="365" mass="39758">MPATPLRPIHQAIRQMIARHTDLLPVGFHALWDPPNPAQLVRSHLLAPRLLDLPQYYYSPSAHHLLGHWNFAQTSTSSHQQKQQQPPAIEETTLFTLLDDATAELSTRLMSAVPRDEPYIGFTVNLTIEKSADTRPAARSFYFDARTTLVKDRKVVIECPVYDTETAAKLLVARATFVFVPLASMKNRLADPSDPSRGSQAAGSGAGAVLSQLNATDACPLSPADLSSLSQPMNFMPKNTVPHKDGSVSLSAKRLVAMLDFDKDLSGPPIYVHGGLLGTVLYNASALLFTKVTGIASTAVDAIVRDINYHKGVDLESKGIIVDASVEAIDPKTNHVVIFAKLERNGKVHTTLKTTFAPKPRESKL</sequence>
<protein>
    <recommendedName>
        <fullName evidence="3">Thioesterase domain-containing protein</fullName>
    </recommendedName>
</protein>
<keyword evidence="2" id="KW-1185">Reference proteome</keyword>
<organism evidence="1 2">
    <name type="scientific">Coemansia erecta</name>
    <dbReference type="NCBI Taxonomy" id="147472"/>
    <lineage>
        <taxon>Eukaryota</taxon>
        <taxon>Fungi</taxon>
        <taxon>Fungi incertae sedis</taxon>
        <taxon>Zoopagomycota</taxon>
        <taxon>Kickxellomycotina</taxon>
        <taxon>Kickxellomycetes</taxon>
        <taxon>Kickxellales</taxon>
        <taxon>Kickxellaceae</taxon>
        <taxon>Coemansia</taxon>
    </lineage>
</organism>
<reference evidence="1" key="1">
    <citation type="submission" date="2022-07" db="EMBL/GenBank/DDBJ databases">
        <title>Phylogenomic reconstructions and comparative analyses of Kickxellomycotina fungi.</title>
        <authorList>
            <person name="Reynolds N.K."/>
            <person name="Stajich J.E."/>
            <person name="Barry K."/>
            <person name="Grigoriev I.V."/>
            <person name="Crous P."/>
            <person name="Smith M.E."/>
        </authorList>
    </citation>
    <scope>NUCLEOTIDE SEQUENCE</scope>
    <source>
        <strain evidence="1">NBRC 32514</strain>
    </source>
</reference>
<dbReference type="EMBL" id="JANBOJ010000397">
    <property type="protein sequence ID" value="KAJ1719456.1"/>
    <property type="molecule type" value="Genomic_DNA"/>
</dbReference>
<proteinExistence type="predicted"/>